<feature type="compositionally biased region" description="Low complexity" evidence="1">
    <location>
        <begin position="76"/>
        <end position="88"/>
    </location>
</feature>
<feature type="region of interest" description="Disordered" evidence="1">
    <location>
        <begin position="45"/>
        <end position="110"/>
    </location>
</feature>
<evidence type="ECO:0000313" key="3">
    <source>
        <dbReference type="Proteomes" id="UP001341840"/>
    </source>
</evidence>
<reference evidence="2 3" key="1">
    <citation type="journal article" date="2023" name="Plants (Basel)">
        <title>Bridging the Gap: Combining Genomics and Transcriptomics Approaches to Understand Stylosanthes scabra, an Orphan Legume from the Brazilian Caatinga.</title>
        <authorList>
            <person name="Ferreira-Neto J.R.C."/>
            <person name="da Silva M.D."/>
            <person name="Binneck E."/>
            <person name="de Melo N.F."/>
            <person name="da Silva R.H."/>
            <person name="de Melo A.L.T.M."/>
            <person name="Pandolfi V."/>
            <person name="Bustamante F.O."/>
            <person name="Brasileiro-Vidal A.C."/>
            <person name="Benko-Iseppon A.M."/>
        </authorList>
    </citation>
    <scope>NUCLEOTIDE SEQUENCE [LARGE SCALE GENOMIC DNA]</scope>
    <source>
        <tissue evidence="2">Leaves</tissue>
    </source>
</reference>
<proteinExistence type="predicted"/>
<evidence type="ECO:0000256" key="1">
    <source>
        <dbReference type="SAM" id="MobiDB-lite"/>
    </source>
</evidence>
<keyword evidence="3" id="KW-1185">Reference proteome</keyword>
<organism evidence="2 3">
    <name type="scientific">Stylosanthes scabra</name>
    <dbReference type="NCBI Taxonomy" id="79078"/>
    <lineage>
        <taxon>Eukaryota</taxon>
        <taxon>Viridiplantae</taxon>
        <taxon>Streptophyta</taxon>
        <taxon>Embryophyta</taxon>
        <taxon>Tracheophyta</taxon>
        <taxon>Spermatophyta</taxon>
        <taxon>Magnoliopsida</taxon>
        <taxon>eudicotyledons</taxon>
        <taxon>Gunneridae</taxon>
        <taxon>Pentapetalae</taxon>
        <taxon>rosids</taxon>
        <taxon>fabids</taxon>
        <taxon>Fabales</taxon>
        <taxon>Fabaceae</taxon>
        <taxon>Papilionoideae</taxon>
        <taxon>50 kb inversion clade</taxon>
        <taxon>dalbergioids sensu lato</taxon>
        <taxon>Dalbergieae</taxon>
        <taxon>Pterocarpus clade</taxon>
        <taxon>Stylosanthes</taxon>
    </lineage>
</organism>
<dbReference type="Proteomes" id="UP001341840">
    <property type="component" value="Unassembled WGS sequence"/>
</dbReference>
<accession>A0ABU6WIS7</accession>
<sequence>MDFTTVAREKLYSNLFSSNVGLRPCGIRFDPDRPYELPIKSLLANQPLNSLENGKSSTRGSHPSGRSSPTPHYSPKRSSSQCAPSSSPTKDDSSLLRQMAGNMVRRPKSWQLIPPSEGWMCERKLAKEKTP</sequence>
<name>A0ABU6WIS7_9FABA</name>
<feature type="compositionally biased region" description="Polar residues" evidence="1">
    <location>
        <begin position="45"/>
        <end position="71"/>
    </location>
</feature>
<gene>
    <name evidence="2" type="ORF">PIB30_052872</name>
</gene>
<evidence type="ECO:0000313" key="2">
    <source>
        <dbReference type="EMBL" id="MED6185005.1"/>
    </source>
</evidence>
<protein>
    <submittedName>
        <fullName evidence="2">Uncharacterized protein</fullName>
    </submittedName>
</protein>
<comment type="caution">
    <text evidence="2">The sequence shown here is derived from an EMBL/GenBank/DDBJ whole genome shotgun (WGS) entry which is preliminary data.</text>
</comment>
<dbReference type="EMBL" id="JASCZI010181630">
    <property type="protein sequence ID" value="MED6185005.1"/>
    <property type="molecule type" value="Genomic_DNA"/>
</dbReference>